<evidence type="ECO:0000259" key="2">
    <source>
        <dbReference type="PROSITE" id="PS50011"/>
    </source>
</evidence>
<evidence type="ECO:0000313" key="3">
    <source>
        <dbReference type="EMBL" id="CAD2103204.1"/>
    </source>
</evidence>
<protein>
    <submittedName>
        <fullName evidence="3 4">Serine/threonine protein kinase</fullName>
    </submittedName>
</protein>
<sequence>MTTFLKRDDSIYSYSVESSIECHKEKKKKKTNKHNGNSGNKNINSFSDNEKILNNSFGYINCFHFLKTENKNKNQTIFLEKNYDNNYLYNLKNNSDHPMKENLCRKYLSTKNEFSDKYKNSNNSRNCKKTSLQNKVFTIVSYDFIGIIKKTKNIKMIHTQKEIKNKNIKLITQRDDSLLCYKNGEGKKMNILKNIEKEKIPDLSESPISIEKEYILYEKKYKNIHIAFVKGWKNRKNQNNDYIENGEKDNDINKLKTKIIKIYKYPKEDTFNPFYNSYMCFENSVKLEKWLTENLKHENIINIDSYFYHKEEIITFYKYGGNSLMQWDKETKRFQYKKKVYTLTEKKKNKKMEGNKIFANNYENKKASTQELVCKIIKREENKKENYEHDKIWNPIINNDNNNKRNKKEKTYVYPEYMIAEILRQLLKACLYLYENKIYHSDIKPSNIVSKNIKKKNLNKIIFCKKEKKWYIKKYGKIKKNKILIKIIDFEYSQKCYGEEANVGGTTSLFKPLESFKKNKINIFSKIVWVIGITIFILSTGEHPFSSINNDMHILFLIKNKNFDIKNSFRKYSYFSHSFKDLLQKMLRVEYTQRISFYDLFYHPFVLFGGE</sequence>
<dbReference type="VEuPathDB" id="PlasmoDB:PVPCR_0802920"/>
<dbReference type="EMBL" id="LR865413">
    <property type="protein sequence ID" value="CAD2103204.1"/>
    <property type="molecule type" value="Genomic_DNA"/>
</dbReference>
<dbReference type="InterPro" id="IPR000719">
    <property type="entry name" value="Prot_kinase_dom"/>
</dbReference>
<dbReference type="PANTHER" id="PTHR48011">
    <property type="entry name" value="CCR4-NOT TRANSCRIPTIONAL COMPLEX SUBUNIT CAF120-RELATED"/>
    <property type="match status" value="1"/>
</dbReference>
<dbReference type="InterPro" id="IPR011009">
    <property type="entry name" value="Kinase-like_dom_sf"/>
</dbReference>
<dbReference type="PANTHER" id="PTHR48011:SF4">
    <property type="entry name" value="MITOGEN-ACTIVATED PROTEIN KINASE KINASE KINASE 19"/>
    <property type="match status" value="1"/>
</dbReference>
<reference evidence="4 5" key="1">
    <citation type="submission" date="2013-02" db="EMBL/GenBank/DDBJ databases">
        <title>The Genome Sequence of Plasmodium vinckei petteri CR.</title>
        <authorList>
            <consortium name="The Broad Institute Genome Sequencing Platform"/>
            <consortium name="The Broad Institute Genome Sequencing Center for Infectious Disease"/>
            <person name="Neafsey D."/>
            <person name="Cheeseman I."/>
            <person name="Volkman S."/>
            <person name="Adams J."/>
            <person name="Walker B."/>
            <person name="Young S.K."/>
            <person name="Zeng Q."/>
            <person name="Gargeya S."/>
            <person name="Fitzgerald M."/>
            <person name="Haas B."/>
            <person name="Abouelleil A."/>
            <person name="Alvarado L."/>
            <person name="Arachchi H.M."/>
            <person name="Berlin A.M."/>
            <person name="Chapman S.B."/>
            <person name="Dewar J."/>
            <person name="Goldberg J."/>
            <person name="Griggs A."/>
            <person name="Gujja S."/>
            <person name="Hansen M."/>
            <person name="Howarth C."/>
            <person name="Imamovic A."/>
            <person name="Larimer J."/>
            <person name="McCowan C."/>
            <person name="Murphy C."/>
            <person name="Neiman D."/>
            <person name="Pearson M."/>
            <person name="Priest M."/>
            <person name="Roberts A."/>
            <person name="Saif S."/>
            <person name="Shea T."/>
            <person name="Sisk P."/>
            <person name="Sykes S."/>
            <person name="Wortman J."/>
            <person name="Nusbaum C."/>
            <person name="Birren B."/>
        </authorList>
    </citation>
    <scope>NUCLEOTIDE SEQUENCE [LARGE SCALE GENOMIC DNA]</scope>
    <source>
        <strain evidence="4 5">CR</strain>
    </source>
</reference>
<keyword evidence="4" id="KW-0723">Serine/threonine-protein kinase</keyword>
<dbReference type="GO" id="GO:0005524">
    <property type="term" value="F:ATP binding"/>
    <property type="evidence" value="ECO:0007669"/>
    <property type="project" value="InterPro"/>
</dbReference>
<evidence type="ECO:0000256" key="1">
    <source>
        <dbReference type="SAM" id="MobiDB-lite"/>
    </source>
</evidence>
<gene>
    <name evidence="3" type="ORF">PVPCR_0802920</name>
    <name evidence="4" type="ORF">YYG_02828</name>
</gene>
<dbReference type="GO" id="GO:0004674">
    <property type="term" value="F:protein serine/threonine kinase activity"/>
    <property type="evidence" value="ECO:0007669"/>
    <property type="project" value="UniProtKB-KW"/>
</dbReference>
<dbReference type="AlphaFoldDB" id="W7AFG7"/>
<organism evidence="4 5">
    <name type="scientific">Plasmodium vinckei petteri</name>
    <dbReference type="NCBI Taxonomy" id="138298"/>
    <lineage>
        <taxon>Eukaryota</taxon>
        <taxon>Sar</taxon>
        <taxon>Alveolata</taxon>
        <taxon>Apicomplexa</taxon>
        <taxon>Aconoidasida</taxon>
        <taxon>Haemosporida</taxon>
        <taxon>Plasmodiidae</taxon>
        <taxon>Plasmodium</taxon>
        <taxon>Plasmodium (Vinckeia)</taxon>
    </lineage>
</organism>
<keyword evidence="6" id="KW-1185">Reference proteome</keyword>
<evidence type="ECO:0000313" key="6">
    <source>
        <dbReference type="Proteomes" id="UP000515268"/>
    </source>
</evidence>
<dbReference type="Proteomes" id="UP000030659">
    <property type="component" value="Unassembled WGS sequence"/>
</dbReference>
<dbReference type="InterPro" id="IPR052751">
    <property type="entry name" value="Plant_MAPKKK"/>
</dbReference>
<dbReference type="OrthoDB" id="4062651at2759"/>
<dbReference type="EMBL" id="KI965399">
    <property type="protein sequence ID" value="EUD72127.1"/>
    <property type="molecule type" value="Genomic_DNA"/>
</dbReference>
<accession>W7AFG7</accession>
<evidence type="ECO:0000313" key="5">
    <source>
        <dbReference type="Proteomes" id="UP000030659"/>
    </source>
</evidence>
<dbReference type="GO" id="GO:0007165">
    <property type="term" value="P:signal transduction"/>
    <property type="evidence" value="ECO:0007669"/>
    <property type="project" value="TreeGrafter"/>
</dbReference>
<keyword evidence="4" id="KW-0418">Kinase</keyword>
<evidence type="ECO:0000313" key="4">
    <source>
        <dbReference type="EMBL" id="EUD72127.1"/>
    </source>
</evidence>
<dbReference type="Pfam" id="PF00069">
    <property type="entry name" value="Pkinase"/>
    <property type="match status" value="1"/>
</dbReference>
<dbReference type="SMART" id="SM00220">
    <property type="entry name" value="S_TKc"/>
    <property type="match status" value="1"/>
</dbReference>
<feature type="domain" description="Protein kinase" evidence="2">
    <location>
        <begin position="177"/>
        <end position="606"/>
    </location>
</feature>
<proteinExistence type="predicted"/>
<dbReference type="Proteomes" id="UP000515268">
    <property type="component" value="Chromosome PVPCR_08"/>
</dbReference>
<reference evidence="3 6" key="2">
    <citation type="submission" date="2020-08" db="EMBL/GenBank/DDBJ databases">
        <authorList>
            <person name="Ramaprasad A."/>
        </authorList>
    </citation>
    <scope>NUCLEOTIDE SEQUENCE [LARGE SCALE GENOMIC DNA]</scope>
</reference>
<name>W7AFG7_PLAVN</name>
<dbReference type="Gene3D" id="1.10.510.10">
    <property type="entry name" value="Transferase(Phosphotransferase) domain 1"/>
    <property type="match status" value="1"/>
</dbReference>
<dbReference type="SUPFAM" id="SSF56112">
    <property type="entry name" value="Protein kinase-like (PK-like)"/>
    <property type="match status" value="1"/>
</dbReference>
<dbReference type="PROSITE" id="PS50011">
    <property type="entry name" value="PROTEIN_KINASE_DOM"/>
    <property type="match status" value="1"/>
</dbReference>
<feature type="region of interest" description="Disordered" evidence="1">
    <location>
        <begin position="24"/>
        <end position="43"/>
    </location>
</feature>
<keyword evidence="4" id="KW-0808">Transferase</keyword>
<feature type="compositionally biased region" description="Low complexity" evidence="1">
    <location>
        <begin position="34"/>
        <end position="43"/>
    </location>
</feature>